<dbReference type="EMBL" id="JXXZ01000007">
    <property type="protein sequence ID" value="KJY99613.1"/>
    <property type="molecule type" value="Genomic_DNA"/>
</dbReference>
<reference evidence="4" key="3">
    <citation type="submission" date="2019-06" db="EMBL/GenBank/DDBJ databases">
        <title>Co-occurence of chitin degradation, pigmentation and bioactivity in marine Pseudoalteromonas.</title>
        <authorList>
            <person name="Sonnenschein E.C."/>
            <person name="Bech P.K."/>
        </authorList>
    </citation>
    <scope>NUCLEOTIDE SEQUENCE [LARGE SCALE GENOMIC DNA]</scope>
    <source>
        <strain evidence="4">S2897</strain>
    </source>
</reference>
<dbReference type="EMBL" id="PNCG01000002">
    <property type="protein sequence ID" value="TMP88650.1"/>
    <property type="molecule type" value="Genomic_DNA"/>
</dbReference>
<organism evidence="1 3">
    <name type="scientific">Pseudoalteromonas ruthenica</name>
    <dbReference type="NCBI Taxonomy" id="151081"/>
    <lineage>
        <taxon>Bacteria</taxon>
        <taxon>Pseudomonadati</taxon>
        <taxon>Pseudomonadota</taxon>
        <taxon>Gammaproteobacteria</taxon>
        <taxon>Alteromonadales</taxon>
        <taxon>Pseudoalteromonadaceae</taxon>
        <taxon>Pseudoalteromonas</taxon>
    </lineage>
</organism>
<evidence type="ECO:0000313" key="1">
    <source>
        <dbReference type="EMBL" id="KJY99613.1"/>
    </source>
</evidence>
<evidence type="ECO:0000313" key="2">
    <source>
        <dbReference type="EMBL" id="TMP88650.1"/>
    </source>
</evidence>
<reference evidence="2" key="4">
    <citation type="submission" date="2019-09" db="EMBL/GenBank/DDBJ databases">
        <title>Co-occurence of chitin degradation, pigmentation and bioactivity in marine Pseudoalteromonas.</title>
        <authorList>
            <person name="Sonnenschein E.C."/>
            <person name="Bech P.K."/>
        </authorList>
    </citation>
    <scope>NUCLEOTIDE SEQUENCE</scope>
    <source>
        <strain evidence="2">S2897</strain>
    </source>
</reference>
<dbReference type="STRING" id="151081.TW72_08095"/>
<evidence type="ECO:0000313" key="3">
    <source>
        <dbReference type="Proteomes" id="UP000033664"/>
    </source>
</evidence>
<reference evidence="2 4" key="2">
    <citation type="submission" date="2017-12" db="EMBL/GenBank/DDBJ databases">
        <authorList>
            <person name="Paulsen S."/>
            <person name="Gram L.K."/>
        </authorList>
    </citation>
    <scope>NUCLEOTIDE SEQUENCE [LARGE SCALE GENOMIC DNA]</scope>
    <source>
        <strain evidence="2 4">S2897</strain>
    </source>
</reference>
<dbReference type="AlphaFoldDB" id="A0A0F4PX18"/>
<keyword evidence="3" id="KW-1185">Reference proteome</keyword>
<protein>
    <submittedName>
        <fullName evidence="1">Uncharacterized protein</fullName>
    </submittedName>
</protein>
<proteinExistence type="predicted"/>
<reference evidence="1 3" key="1">
    <citation type="journal article" date="2015" name="BMC Genomics">
        <title>Genome mining reveals unlocked bioactive potential of marine Gram-negative bacteria.</title>
        <authorList>
            <person name="Machado H."/>
            <person name="Sonnenschein E.C."/>
            <person name="Melchiorsen J."/>
            <person name="Gram L."/>
        </authorList>
    </citation>
    <scope>NUCLEOTIDE SEQUENCE [LARGE SCALE GENOMIC DNA]</scope>
    <source>
        <strain evidence="1 3">S3137</strain>
    </source>
</reference>
<dbReference type="Pfam" id="PF07208">
    <property type="entry name" value="DUF1414"/>
    <property type="match status" value="1"/>
</dbReference>
<dbReference type="NCBIfam" id="NF010242">
    <property type="entry name" value="PRK13689.1"/>
    <property type="match status" value="1"/>
</dbReference>
<dbReference type="RefSeq" id="WP_022945968.1">
    <property type="nucleotide sequence ID" value="NZ_CP023396.1"/>
</dbReference>
<dbReference type="OrthoDB" id="5771474at2"/>
<dbReference type="PIRSF" id="PIRSF006188">
    <property type="entry name" value="UCP006188"/>
    <property type="match status" value="1"/>
</dbReference>
<evidence type="ECO:0000313" key="4">
    <source>
        <dbReference type="Proteomes" id="UP000305874"/>
    </source>
</evidence>
<dbReference type="SUPFAM" id="SSF158651">
    <property type="entry name" value="YejL-like"/>
    <property type="match status" value="1"/>
</dbReference>
<dbReference type="InterPro" id="IPR023202">
    <property type="entry name" value="YejL_sf"/>
</dbReference>
<dbReference type="eggNOG" id="COG3082">
    <property type="taxonomic scope" value="Bacteria"/>
</dbReference>
<dbReference type="InterPro" id="IPR009857">
    <property type="entry name" value="UPF0352"/>
</dbReference>
<sequence>MPALSKYTNEEVEQLVDQLVAVLAEKKAPVDLSLMCLGNTITHIIKEHVPEAKRASVAQNFANALADSVK</sequence>
<dbReference type="PATRIC" id="fig|151081.8.peg.574"/>
<accession>A0A0F4PX18</accession>
<dbReference type="Proteomes" id="UP000033664">
    <property type="component" value="Unassembled WGS sequence"/>
</dbReference>
<dbReference type="Proteomes" id="UP000305874">
    <property type="component" value="Unassembled WGS sequence"/>
</dbReference>
<gene>
    <name evidence="2" type="ORF">CWC05_04255</name>
    <name evidence="1" type="ORF">TW72_08095</name>
</gene>
<comment type="caution">
    <text evidence="1">The sequence shown here is derived from an EMBL/GenBank/DDBJ whole genome shotgun (WGS) entry which is preliminary data.</text>
</comment>
<dbReference type="Gene3D" id="1.10.3390.10">
    <property type="entry name" value="YejL-like"/>
    <property type="match status" value="1"/>
</dbReference>
<name>A0A0F4PX18_9GAMM</name>
<dbReference type="GeneID" id="58228448"/>